<gene>
    <name evidence="3" type="ORF">AMS68_003456</name>
</gene>
<dbReference type="OrthoDB" id="674604at2759"/>
<dbReference type="EMBL" id="CP051140">
    <property type="protein sequence ID" value="QIW97938.1"/>
    <property type="molecule type" value="Genomic_DNA"/>
</dbReference>
<keyword evidence="4" id="KW-1185">Reference proteome</keyword>
<dbReference type="Proteomes" id="UP000503462">
    <property type="component" value="Chromosome 2"/>
</dbReference>
<name>A0A6H0XTJ0_9PEZI</name>
<reference evidence="3 4" key="1">
    <citation type="journal article" date="2016" name="Sci. Rep.">
        <title>Peltaster fructicola genome reveals evolution from an invasive phytopathogen to an ectophytic parasite.</title>
        <authorList>
            <person name="Xu C."/>
            <person name="Chen H."/>
            <person name="Gleason M.L."/>
            <person name="Xu J.R."/>
            <person name="Liu H."/>
            <person name="Zhang R."/>
            <person name="Sun G."/>
        </authorList>
    </citation>
    <scope>NUCLEOTIDE SEQUENCE [LARGE SCALE GENOMIC DNA]</scope>
    <source>
        <strain evidence="3 4">LNHT1506</strain>
    </source>
</reference>
<organism evidence="3 4">
    <name type="scientific">Peltaster fructicola</name>
    <dbReference type="NCBI Taxonomy" id="286661"/>
    <lineage>
        <taxon>Eukaryota</taxon>
        <taxon>Fungi</taxon>
        <taxon>Dikarya</taxon>
        <taxon>Ascomycota</taxon>
        <taxon>Pezizomycotina</taxon>
        <taxon>Dothideomycetes</taxon>
        <taxon>Dothideomycetes incertae sedis</taxon>
        <taxon>Peltaster</taxon>
    </lineage>
</organism>
<dbReference type="Pfam" id="PF26640">
    <property type="entry name" value="DUF8212"/>
    <property type="match status" value="1"/>
</dbReference>
<protein>
    <submittedName>
        <fullName evidence="3">Uncharacterized protein</fullName>
    </submittedName>
</protein>
<feature type="domain" description="DUF8212" evidence="2">
    <location>
        <begin position="232"/>
        <end position="255"/>
    </location>
</feature>
<proteinExistence type="predicted"/>
<feature type="domain" description="Heterokaryon incompatibility" evidence="1">
    <location>
        <begin position="22"/>
        <end position="106"/>
    </location>
</feature>
<evidence type="ECO:0000313" key="4">
    <source>
        <dbReference type="Proteomes" id="UP000503462"/>
    </source>
</evidence>
<dbReference type="InterPro" id="IPR010730">
    <property type="entry name" value="HET"/>
</dbReference>
<sequence length="665" mass="75838">MRLINVHNRRLHEFYDAETPDYAILSHTWGDDEVTFDDLSNNRGQDKTAYRKIRFLCNQALEDALDWAWLDTCCINKDSSAELSEAINSMYRWYHRARCCYAYLGDIGPEILWGSHTHTLTDSKGRSQLAASKWFTRGWTLQELLAPQTTKFYGPKWNYIGDRDSLAPILAGIARIRESVLKDPAAQVSQCSVAEKMSWAATRQTSRIEDKAYCLLGIFEVNMPMLYGEGERAFLRLQEEIIRSTDDHSIFVWRPHLPGDRNLLLAPSPDRFIEGDRIVKIQKLHHMDGHSFGNTGLRITVPLIKLAPMGCWHAILGCRYRDDFQKIIVLCMRSRVSEDVVPSTLYVSPTIAPQQRFLEQKAPQRIEDLPPSRTVIINRTMPEAETTQTAGAKYWFDLQESSKVGIVAAYPPEHFNAHTLSMDLNESQIRYGAVLVSMTESLAASTGYETTSWHSNSLAIVFGGWTAPEWRESAETKHVNRHMLGIFGIVQSNSKNLANACRLAVSRSIYRSREADQNHVAWVRSVCTVPWSNDTLLNVTFTGERQIGILGENVNVISVELQRRYESRTTPMPVLKQGNEPDANPLGVERLQDFVRSWTESDVGDERELKNEGPDPDLMYELEGEIGREQLEEESDDEEVAATDWKLRTFTISTITSLRHRRLFS</sequence>
<evidence type="ECO:0000259" key="1">
    <source>
        <dbReference type="Pfam" id="PF06985"/>
    </source>
</evidence>
<dbReference type="InterPro" id="IPR058525">
    <property type="entry name" value="DUF8212"/>
</dbReference>
<dbReference type="AlphaFoldDB" id="A0A6H0XTJ0"/>
<dbReference type="PANTHER" id="PTHR10622">
    <property type="entry name" value="HET DOMAIN-CONTAINING PROTEIN"/>
    <property type="match status" value="1"/>
</dbReference>
<dbReference type="Pfam" id="PF06985">
    <property type="entry name" value="HET"/>
    <property type="match status" value="1"/>
</dbReference>
<evidence type="ECO:0000313" key="3">
    <source>
        <dbReference type="EMBL" id="QIW97938.1"/>
    </source>
</evidence>
<dbReference type="PANTHER" id="PTHR10622:SF12">
    <property type="entry name" value="HET DOMAIN-CONTAINING PROTEIN"/>
    <property type="match status" value="1"/>
</dbReference>
<accession>A0A6H0XTJ0</accession>
<evidence type="ECO:0000259" key="2">
    <source>
        <dbReference type="Pfam" id="PF26640"/>
    </source>
</evidence>